<keyword evidence="1 15" id="KW-0723">Serine/threonine-protein kinase</keyword>
<dbReference type="PANTHER" id="PTHR45992:SF2">
    <property type="entry name" value="EUKARYOTIC ELONGATION FACTOR 2 KINASE"/>
    <property type="match status" value="1"/>
</dbReference>
<reference evidence="17" key="1">
    <citation type="submission" date="2025-08" db="UniProtKB">
        <authorList>
            <consortium name="Ensembl"/>
        </authorList>
    </citation>
    <scope>IDENTIFICATION</scope>
</reference>
<evidence type="ECO:0000256" key="14">
    <source>
        <dbReference type="ARBA" id="ARBA00067847"/>
    </source>
</evidence>
<name>A0A8C4VE64_FALTI</name>
<proteinExistence type="inferred from homology"/>
<dbReference type="Gene3D" id="3.30.200.20">
    <property type="entry name" value="Phosphorylase Kinase, domain 1"/>
    <property type="match status" value="2"/>
</dbReference>
<dbReference type="CDD" id="cd16967">
    <property type="entry name" value="Alpha_kinase_eEF2K"/>
    <property type="match status" value="1"/>
</dbReference>
<dbReference type="FunFam" id="1.25.40.10:FF:000229">
    <property type="entry name" value="Eukaryotic elongation factor 2 kinase"/>
    <property type="match status" value="1"/>
</dbReference>
<dbReference type="FunFam" id="3.30.200.20:FF:000336">
    <property type="entry name" value="Eukaryotic elongation factor 2 kinase"/>
    <property type="match status" value="1"/>
</dbReference>
<evidence type="ECO:0000256" key="13">
    <source>
        <dbReference type="ARBA" id="ARBA00066872"/>
    </source>
</evidence>
<keyword evidence="6 15" id="KW-0106">Calcium</keyword>
<dbReference type="Gene3D" id="3.20.200.10">
    <property type="entry name" value="MHCK/EF2 kinase"/>
    <property type="match status" value="1"/>
</dbReference>
<dbReference type="SMART" id="SM00811">
    <property type="entry name" value="Alpha_kinase"/>
    <property type="match status" value="1"/>
</dbReference>
<comment type="function">
    <text evidence="10">Threonine kinase that regulates protein synthesis by controlling the rate of peptide chain elongation. Upon activation by a variety of upstream kinases including AMPK or TRPM7, phosphorylates the elongation factor EEF2 at a single site, renders it unable to bind ribosomes and thus inactive. In turn, the rate of protein synthesis is reduced.</text>
</comment>
<evidence type="ECO:0000256" key="11">
    <source>
        <dbReference type="ARBA" id="ARBA00061584"/>
    </source>
</evidence>
<comment type="catalytic activity">
    <reaction evidence="15">
        <text>[translation elongation factor 2] + ATP = [translation elongation factor 2]-phosphate + ADP + H(+)</text>
        <dbReference type="Rhea" id="RHEA:21436"/>
        <dbReference type="Rhea" id="RHEA-COMP:11268"/>
        <dbReference type="Rhea" id="RHEA-COMP:11269"/>
        <dbReference type="ChEBI" id="CHEBI:15378"/>
        <dbReference type="ChEBI" id="CHEBI:30616"/>
        <dbReference type="ChEBI" id="CHEBI:43176"/>
        <dbReference type="ChEBI" id="CHEBI:68546"/>
        <dbReference type="ChEBI" id="CHEBI:456216"/>
        <dbReference type="EC" id="2.7.11.20"/>
    </reaction>
</comment>
<dbReference type="EC" id="2.7.11.20" evidence="13 15"/>
<dbReference type="FunFam" id="3.30.200.20:FF:000230">
    <property type="entry name" value="Eukaryotic elongation factor 2 kinase"/>
    <property type="match status" value="1"/>
</dbReference>
<keyword evidence="2" id="KW-0597">Phosphoprotein</keyword>
<dbReference type="InterPro" id="IPR011009">
    <property type="entry name" value="Kinase-like_dom_sf"/>
</dbReference>
<evidence type="ECO:0000259" key="16">
    <source>
        <dbReference type="PROSITE" id="PS51158"/>
    </source>
</evidence>
<evidence type="ECO:0000256" key="7">
    <source>
        <dbReference type="ARBA" id="ARBA00022840"/>
    </source>
</evidence>
<keyword evidence="5 15" id="KW-0418">Kinase</keyword>
<dbReference type="Pfam" id="PF02816">
    <property type="entry name" value="Alpha_kinase"/>
    <property type="match status" value="1"/>
</dbReference>
<keyword evidence="8 15" id="KW-0112">Calmodulin-binding</keyword>
<protein>
    <recommendedName>
        <fullName evidence="14 15">Eukaryotic elongation factor 2 kinase</fullName>
        <ecNumber evidence="13 15">2.7.11.20</ecNumber>
    </recommendedName>
</protein>
<dbReference type="GO" id="GO:0031037">
    <property type="term" value="P:myosin II filament disassembly"/>
    <property type="evidence" value="ECO:0007669"/>
    <property type="project" value="TreeGrafter"/>
</dbReference>
<evidence type="ECO:0000313" key="18">
    <source>
        <dbReference type="Proteomes" id="UP000694562"/>
    </source>
</evidence>
<dbReference type="AlphaFoldDB" id="A0A8C4VE64"/>
<comment type="similarity">
    <text evidence="11 15">Belongs to the protein kinase superfamily. Alpha-type protein kinase family.</text>
</comment>
<evidence type="ECO:0000256" key="10">
    <source>
        <dbReference type="ARBA" id="ARBA00056154"/>
    </source>
</evidence>
<dbReference type="PIRSF" id="PIRSF038139">
    <property type="entry name" value="Elongation_factor_2_kinase"/>
    <property type="match status" value="1"/>
</dbReference>
<dbReference type="Proteomes" id="UP000694562">
    <property type="component" value="Unplaced"/>
</dbReference>
<keyword evidence="18" id="KW-1185">Reference proteome</keyword>
<feature type="domain" description="Alpha-type protein kinase" evidence="16">
    <location>
        <begin position="116"/>
        <end position="326"/>
    </location>
</feature>
<dbReference type="Ensembl" id="ENSFTIT00000026108.1">
    <property type="protein sequence ID" value="ENSFTIP00000025052.1"/>
    <property type="gene ID" value="ENSFTIG00000015955.1"/>
</dbReference>
<dbReference type="InterPro" id="IPR017400">
    <property type="entry name" value="eEF-2K"/>
</dbReference>
<dbReference type="SUPFAM" id="SSF56112">
    <property type="entry name" value="Protein kinase-like (PK-like)"/>
    <property type="match status" value="1"/>
</dbReference>
<evidence type="ECO:0000256" key="2">
    <source>
        <dbReference type="ARBA" id="ARBA00022553"/>
    </source>
</evidence>
<evidence type="ECO:0000256" key="8">
    <source>
        <dbReference type="ARBA" id="ARBA00022860"/>
    </source>
</evidence>
<dbReference type="GO" id="GO:0005524">
    <property type="term" value="F:ATP binding"/>
    <property type="evidence" value="ECO:0007669"/>
    <property type="project" value="UniProtKB-UniRule"/>
</dbReference>
<comment type="subunit">
    <text evidence="12">Monomer or homodimer. Interacts with Calmodulin/CALM1; this interaction is strictly required for phosphorylation activity.</text>
</comment>
<evidence type="ECO:0000256" key="12">
    <source>
        <dbReference type="ARBA" id="ARBA00064266"/>
    </source>
</evidence>
<dbReference type="SUPFAM" id="SSF81901">
    <property type="entry name" value="HCP-like"/>
    <property type="match status" value="1"/>
</dbReference>
<evidence type="ECO:0000256" key="9">
    <source>
        <dbReference type="ARBA" id="ARBA00022990"/>
    </source>
</evidence>
<sequence length="676" mass="77302">MADEDLIFRMEGIDNARSTTANSGNYLDAHSDDEDNYFICPITDDPVSNKSTGIKVDNYYSNLAKTEQYSSSSSPRNSFSFKETWKHAIQKAKHMPDPWAEFHLEDIETEHATRYRYNAVTGDWVEDEVLIKMASQPFGRGAMRECFRTKKLSNFLHTQNWKGAYNYVAKQYIESVGRDVYFEDVRLQMEAKLWGEEYNRHKPPKQVDIVQTCIIEMKNRPGKPLFHLEHYIEGKYIKYNSNSGFVRDDNIRLTPQAFSHFTFERSGHQLIIVDIQGVGDLYTDPQIHTENGTDFGDGNLGVRGMALFFHSHFCNKICKSMGLAQFDLSSKEKDALDCNKKLIESAQTILRGTEEKCGSSRVRTVSGSRPPLLFRLSENSGDESMSDVAFDSLPCSPSSATPHSQKMDMLNSGYPSEKRSELEDLDHRERVSVEKWNLYNSSRVHIHRPSCVAQEIQRLNALELEKKIGRSVLGKVHLAMVRYHEAGRFCEKDKEWDQESALFHLERAADCGELEAIVGLGLMCSQLPHHILSEVTLEDTKENRNKGFDYLMRAAEAGDRPSMILVARAYDTGINLGSDRYLQDWKEALYWYNAALNMTDYDEGGEYDGTQDEPRYLLLAREAEMLMTGGFQLNKDPQRSGELYTEAAEAAMEAMKGRLANQYYQKAEEAWAMMEE</sequence>
<comment type="activity regulation">
    <text evidence="15">Undergoes calcium/calmodulin-dependent intramolecular autophosphorylation, and this results in it becoming partially calcium/calmodulin-independent.</text>
</comment>
<dbReference type="GO" id="GO:0004686">
    <property type="term" value="F:elongation factor-2 kinase activity"/>
    <property type="evidence" value="ECO:0007669"/>
    <property type="project" value="UniProtKB-UniRule"/>
</dbReference>
<evidence type="ECO:0000256" key="5">
    <source>
        <dbReference type="ARBA" id="ARBA00022777"/>
    </source>
</evidence>
<evidence type="ECO:0000313" key="17">
    <source>
        <dbReference type="Ensembl" id="ENSFTIP00000025052.1"/>
    </source>
</evidence>
<dbReference type="InterPro" id="IPR011990">
    <property type="entry name" value="TPR-like_helical_dom_sf"/>
</dbReference>
<evidence type="ECO:0000256" key="15">
    <source>
        <dbReference type="PIRNR" id="PIRNR038139"/>
    </source>
</evidence>
<keyword evidence="4 15" id="KW-0547">Nucleotide-binding</keyword>
<dbReference type="GO" id="GO:0005509">
    <property type="term" value="F:calcium ion binding"/>
    <property type="evidence" value="ECO:0007669"/>
    <property type="project" value="UniProtKB-UniRule"/>
</dbReference>
<accession>A0A8C4VE64</accession>
<dbReference type="InterPro" id="IPR047588">
    <property type="entry name" value="eEF2K_a_kinase_dom"/>
</dbReference>
<evidence type="ECO:0000256" key="3">
    <source>
        <dbReference type="ARBA" id="ARBA00022679"/>
    </source>
</evidence>
<keyword evidence="9" id="KW-0007">Acetylation</keyword>
<dbReference type="InterPro" id="IPR051852">
    <property type="entry name" value="Alpha-type_PK"/>
</dbReference>
<keyword evidence="7 15" id="KW-0067">ATP-binding</keyword>
<keyword evidence="3 15" id="KW-0808">Transferase</keyword>
<dbReference type="InterPro" id="IPR004166">
    <property type="entry name" value="a-kinase_dom"/>
</dbReference>
<reference evidence="17" key="2">
    <citation type="submission" date="2025-09" db="UniProtKB">
        <authorList>
            <consortium name="Ensembl"/>
        </authorList>
    </citation>
    <scope>IDENTIFICATION</scope>
</reference>
<evidence type="ECO:0000256" key="6">
    <source>
        <dbReference type="ARBA" id="ARBA00022837"/>
    </source>
</evidence>
<dbReference type="PROSITE" id="PS51158">
    <property type="entry name" value="ALPHA_KINASE"/>
    <property type="match status" value="1"/>
</dbReference>
<dbReference type="Gene3D" id="1.25.40.10">
    <property type="entry name" value="Tetratricopeptide repeat domain"/>
    <property type="match status" value="1"/>
</dbReference>
<dbReference type="GO" id="GO:1903013">
    <property type="term" value="P:response to differentiation-inducing factor 1"/>
    <property type="evidence" value="ECO:0007669"/>
    <property type="project" value="TreeGrafter"/>
</dbReference>
<dbReference type="PANTHER" id="PTHR45992">
    <property type="entry name" value="EUKARYOTIC ELONGATION FACTOR 2 KINASE-RELATED"/>
    <property type="match status" value="1"/>
</dbReference>
<dbReference type="GO" id="GO:0005516">
    <property type="term" value="F:calmodulin binding"/>
    <property type="evidence" value="ECO:0007669"/>
    <property type="project" value="UniProtKB-UniRule"/>
</dbReference>
<evidence type="ECO:0000256" key="1">
    <source>
        <dbReference type="ARBA" id="ARBA00022527"/>
    </source>
</evidence>
<evidence type="ECO:0000256" key="4">
    <source>
        <dbReference type="ARBA" id="ARBA00022741"/>
    </source>
</evidence>
<dbReference type="FunFam" id="3.20.200.10:FF:000002">
    <property type="entry name" value="Eukaryotic elongation factor 2 kinase"/>
    <property type="match status" value="1"/>
</dbReference>
<organism evidence="17 18">
    <name type="scientific">Falco tinnunculus</name>
    <name type="common">Common kestrel</name>
    <dbReference type="NCBI Taxonomy" id="100819"/>
    <lineage>
        <taxon>Eukaryota</taxon>
        <taxon>Metazoa</taxon>
        <taxon>Chordata</taxon>
        <taxon>Craniata</taxon>
        <taxon>Vertebrata</taxon>
        <taxon>Euteleostomi</taxon>
        <taxon>Archelosauria</taxon>
        <taxon>Archosauria</taxon>
        <taxon>Dinosauria</taxon>
        <taxon>Saurischia</taxon>
        <taxon>Theropoda</taxon>
        <taxon>Coelurosauria</taxon>
        <taxon>Aves</taxon>
        <taxon>Neognathae</taxon>
        <taxon>Neoaves</taxon>
        <taxon>Telluraves</taxon>
        <taxon>Australaves</taxon>
        <taxon>Falconiformes</taxon>
        <taxon>Falconidae</taxon>
        <taxon>Falco</taxon>
    </lineage>
</organism>